<dbReference type="SUPFAM" id="SSF88946">
    <property type="entry name" value="Sigma2 domain of RNA polymerase sigma factors"/>
    <property type="match status" value="1"/>
</dbReference>
<sequence>MAGNGSSGSKTQVFEQLYGCYEYPLYQLAYKVTRSDALARDILQEVFLRFWEHMDQVGELDDPGAYLYRSTQNKLIDFLRKAAADEKMRNQLWKQVSAVSLQPQDHLEAKESLEAIHAAISQLPPQRQKVFRLSREEGLNYQEIATEMAISRHTVKNQLSSALLHIRRFLTGK</sequence>
<reference evidence="7 8" key="1">
    <citation type="submission" date="2015-04" db="EMBL/GenBank/DDBJ databases">
        <title>Whole genome shotgun sequence of Flavihumibacter petaseus NBRC 106054.</title>
        <authorList>
            <person name="Miyazawa S."/>
            <person name="Hosoyama A."/>
            <person name="Hashimoto M."/>
            <person name="Noguchi M."/>
            <person name="Tsuchikane K."/>
            <person name="Ohji S."/>
            <person name="Yamazoe A."/>
            <person name="Ichikawa N."/>
            <person name="Kimura A."/>
            <person name="Fujita N."/>
        </authorList>
    </citation>
    <scope>NUCLEOTIDE SEQUENCE [LARGE SCALE GENOMIC DNA]</scope>
    <source>
        <strain evidence="7 8">NBRC 106054</strain>
    </source>
</reference>
<dbReference type="PANTHER" id="PTHR43133">
    <property type="entry name" value="RNA POLYMERASE ECF-TYPE SIGMA FACTO"/>
    <property type="match status" value="1"/>
</dbReference>
<evidence type="ECO:0000256" key="3">
    <source>
        <dbReference type="ARBA" id="ARBA00023082"/>
    </source>
</evidence>
<protein>
    <submittedName>
        <fullName evidence="7">Putative RNA polymerase ECF-type sigma factor</fullName>
    </submittedName>
</protein>
<dbReference type="SUPFAM" id="SSF88659">
    <property type="entry name" value="Sigma3 and sigma4 domains of RNA polymerase sigma factors"/>
    <property type="match status" value="1"/>
</dbReference>
<gene>
    <name evidence="7" type="ORF">FPE01S_04_00100</name>
</gene>
<keyword evidence="4" id="KW-0804">Transcription</keyword>
<dbReference type="InterPro" id="IPR013324">
    <property type="entry name" value="RNA_pol_sigma_r3/r4-like"/>
</dbReference>
<evidence type="ECO:0000259" key="5">
    <source>
        <dbReference type="Pfam" id="PF04542"/>
    </source>
</evidence>
<dbReference type="InterPro" id="IPR013325">
    <property type="entry name" value="RNA_pol_sigma_r2"/>
</dbReference>
<dbReference type="NCBIfam" id="TIGR02985">
    <property type="entry name" value="Sig70_bacteroi1"/>
    <property type="match status" value="1"/>
</dbReference>
<dbReference type="CDD" id="cd06171">
    <property type="entry name" value="Sigma70_r4"/>
    <property type="match status" value="1"/>
</dbReference>
<name>A0A0E9N460_9BACT</name>
<evidence type="ECO:0000256" key="1">
    <source>
        <dbReference type="ARBA" id="ARBA00010641"/>
    </source>
</evidence>
<dbReference type="GO" id="GO:0003677">
    <property type="term" value="F:DNA binding"/>
    <property type="evidence" value="ECO:0007669"/>
    <property type="project" value="InterPro"/>
</dbReference>
<dbReference type="Pfam" id="PF08281">
    <property type="entry name" value="Sigma70_r4_2"/>
    <property type="match status" value="1"/>
</dbReference>
<dbReference type="InterPro" id="IPR014327">
    <property type="entry name" value="RNA_pol_sigma70_bacteroid"/>
</dbReference>
<keyword evidence="8" id="KW-1185">Reference proteome</keyword>
<feature type="domain" description="RNA polymerase sigma-70 region 2" evidence="5">
    <location>
        <begin position="17"/>
        <end position="83"/>
    </location>
</feature>
<dbReference type="Gene3D" id="1.10.1740.10">
    <property type="match status" value="1"/>
</dbReference>
<evidence type="ECO:0000313" key="7">
    <source>
        <dbReference type="EMBL" id="GAO44767.1"/>
    </source>
</evidence>
<dbReference type="AlphaFoldDB" id="A0A0E9N460"/>
<keyword evidence="3" id="KW-0731">Sigma factor</keyword>
<proteinExistence type="inferred from homology"/>
<dbReference type="Gene3D" id="1.10.10.10">
    <property type="entry name" value="Winged helix-like DNA-binding domain superfamily/Winged helix DNA-binding domain"/>
    <property type="match status" value="1"/>
</dbReference>
<evidence type="ECO:0000259" key="6">
    <source>
        <dbReference type="Pfam" id="PF08281"/>
    </source>
</evidence>
<evidence type="ECO:0000313" key="8">
    <source>
        <dbReference type="Proteomes" id="UP000033121"/>
    </source>
</evidence>
<dbReference type="InterPro" id="IPR014284">
    <property type="entry name" value="RNA_pol_sigma-70_dom"/>
</dbReference>
<feature type="domain" description="RNA polymerase sigma factor 70 region 4 type 2" evidence="6">
    <location>
        <begin position="114"/>
        <end position="165"/>
    </location>
</feature>
<dbReference type="InterPro" id="IPR036388">
    <property type="entry name" value="WH-like_DNA-bd_sf"/>
</dbReference>
<comment type="caution">
    <text evidence="7">The sequence shown here is derived from an EMBL/GenBank/DDBJ whole genome shotgun (WGS) entry which is preliminary data.</text>
</comment>
<evidence type="ECO:0000256" key="4">
    <source>
        <dbReference type="ARBA" id="ARBA00023163"/>
    </source>
</evidence>
<dbReference type="STRING" id="1220578.FPE01S_04_00100"/>
<organism evidence="7 8">
    <name type="scientific">Flavihumibacter petaseus NBRC 106054</name>
    <dbReference type="NCBI Taxonomy" id="1220578"/>
    <lineage>
        <taxon>Bacteria</taxon>
        <taxon>Pseudomonadati</taxon>
        <taxon>Bacteroidota</taxon>
        <taxon>Chitinophagia</taxon>
        <taxon>Chitinophagales</taxon>
        <taxon>Chitinophagaceae</taxon>
        <taxon>Flavihumibacter</taxon>
    </lineage>
</organism>
<evidence type="ECO:0000256" key="2">
    <source>
        <dbReference type="ARBA" id="ARBA00023015"/>
    </source>
</evidence>
<dbReference type="PANTHER" id="PTHR43133:SF46">
    <property type="entry name" value="RNA POLYMERASE SIGMA-70 FACTOR ECF SUBFAMILY"/>
    <property type="match status" value="1"/>
</dbReference>
<dbReference type="GO" id="GO:0006352">
    <property type="term" value="P:DNA-templated transcription initiation"/>
    <property type="evidence" value="ECO:0007669"/>
    <property type="project" value="InterPro"/>
</dbReference>
<dbReference type="InterPro" id="IPR039425">
    <property type="entry name" value="RNA_pol_sigma-70-like"/>
</dbReference>
<dbReference type="RefSeq" id="WP_046370780.1">
    <property type="nucleotide sequence ID" value="NZ_BBWV01000004.1"/>
</dbReference>
<dbReference type="Proteomes" id="UP000033121">
    <property type="component" value="Unassembled WGS sequence"/>
</dbReference>
<dbReference type="GO" id="GO:0016987">
    <property type="term" value="F:sigma factor activity"/>
    <property type="evidence" value="ECO:0007669"/>
    <property type="project" value="UniProtKB-KW"/>
</dbReference>
<dbReference type="EMBL" id="BBWV01000004">
    <property type="protein sequence ID" value="GAO44767.1"/>
    <property type="molecule type" value="Genomic_DNA"/>
</dbReference>
<comment type="similarity">
    <text evidence="1">Belongs to the sigma-70 factor family. ECF subfamily.</text>
</comment>
<accession>A0A0E9N460</accession>
<dbReference type="InterPro" id="IPR013249">
    <property type="entry name" value="RNA_pol_sigma70_r4_t2"/>
</dbReference>
<dbReference type="NCBIfam" id="TIGR02937">
    <property type="entry name" value="sigma70-ECF"/>
    <property type="match status" value="1"/>
</dbReference>
<keyword evidence="2" id="KW-0805">Transcription regulation</keyword>
<dbReference type="InterPro" id="IPR007627">
    <property type="entry name" value="RNA_pol_sigma70_r2"/>
</dbReference>
<dbReference type="Pfam" id="PF04542">
    <property type="entry name" value="Sigma70_r2"/>
    <property type="match status" value="1"/>
</dbReference>